<evidence type="ECO:0000313" key="10">
    <source>
        <dbReference type="EMBL" id="RIH66629.1"/>
    </source>
</evidence>
<dbReference type="PANTHER" id="PTHR23063:SF52">
    <property type="entry name" value="LYSOPHOSPHATIDYLCHOLINE ACYLTRANSFERASE"/>
    <property type="match status" value="1"/>
</dbReference>
<keyword evidence="2 10" id="KW-0808">Transferase</keyword>
<comment type="caution">
    <text evidence="10">The sequence shown here is derived from an EMBL/GenBank/DDBJ whole genome shotgun (WGS) entry which is preliminary data.</text>
</comment>
<keyword evidence="4 8" id="KW-1133">Transmembrane helix</keyword>
<evidence type="ECO:0000256" key="7">
    <source>
        <dbReference type="ARBA" id="ARBA00023315"/>
    </source>
</evidence>
<accession>A0A399D4P5</accession>
<evidence type="ECO:0000259" key="9">
    <source>
        <dbReference type="SMART" id="SM00563"/>
    </source>
</evidence>
<dbReference type="OrthoDB" id="9803035at2"/>
<keyword evidence="6 8" id="KW-0472">Membrane</keyword>
<dbReference type="InterPro" id="IPR002123">
    <property type="entry name" value="Plipid/glycerol_acylTrfase"/>
</dbReference>
<protein>
    <submittedName>
        <fullName evidence="10">1-acyl-sn-glycerol-3-phosphate acyltransferase</fullName>
    </submittedName>
</protein>
<sequence length="250" mass="28269">MKTARIILLAPLALFRLISILTISAVVALVGWLWLKLFGFSRRLQNWSMQTWGKSILFICGIKTDKNEKPQNGHFILMPNHRSYIDIFIVAAYNPAAFVGKAELKKWPLLKIGAKLTNSIFVSRAELQSLVSTMHKIKASVNKDIPVALFPEGTTYKGPLTKPFKNGSFKVAADTGIPIIPMAIHFKDEKDAWIDDDTFVGHFFRQMSKPLIHVSVRYGKPLVNSDYKILQKETREQINAMLEDIISRNG</sequence>
<comment type="subcellular location">
    <subcellularLocation>
        <location evidence="1">Membrane</location>
    </subcellularLocation>
</comment>
<evidence type="ECO:0000256" key="8">
    <source>
        <dbReference type="SAM" id="Phobius"/>
    </source>
</evidence>
<feature type="transmembrane region" description="Helical" evidence="8">
    <location>
        <begin position="6"/>
        <end position="35"/>
    </location>
</feature>
<dbReference type="SUPFAM" id="SSF69593">
    <property type="entry name" value="Glycerol-3-phosphate (1)-acyltransferase"/>
    <property type="match status" value="1"/>
</dbReference>
<evidence type="ECO:0000256" key="4">
    <source>
        <dbReference type="ARBA" id="ARBA00022989"/>
    </source>
</evidence>
<keyword evidence="11" id="KW-1185">Reference proteome</keyword>
<reference evidence="10 11" key="1">
    <citation type="journal article" date="2015" name="Int. J. Syst. Evol. Microbiol.">
        <title>Mariniphaga sediminis sp. nov., isolated from coastal sediment.</title>
        <authorList>
            <person name="Wang F.Q."/>
            <person name="Shen Q.Y."/>
            <person name="Chen G.J."/>
            <person name="Du Z.J."/>
        </authorList>
    </citation>
    <scope>NUCLEOTIDE SEQUENCE [LARGE SCALE GENOMIC DNA]</scope>
    <source>
        <strain evidence="10 11">SY21</strain>
    </source>
</reference>
<dbReference type="Proteomes" id="UP000266441">
    <property type="component" value="Unassembled WGS sequence"/>
</dbReference>
<keyword evidence="7 10" id="KW-0012">Acyltransferase</keyword>
<evidence type="ECO:0000256" key="1">
    <source>
        <dbReference type="ARBA" id="ARBA00004370"/>
    </source>
</evidence>
<gene>
    <name evidence="10" type="ORF">D1164_03245</name>
</gene>
<dbReference type="Pfam" id="PF01553">
    <property type="entry name" value="Acyltransferase"/>
    <property type="match status" value="1"/>
</dbReference>
<evidence type="ECO:0000256" key="5">
    <source>
        <dbReference type="ARBA" id="ARBA00023098"/>
    </source>
</evidence>
<dbReference type="SMART" id="SM00563">
    <property type="entry name" value="PlsC"/>
    <property type="match status" value="1"/>
</dbReference>
<dbReference type="EMBL" id="QWET01000002">
    <property type="protein sequence ID" value="RIH66629.1"/>
    <property type="molecule type" value="Genomic_DNA"/>
</dbReference>
<feature type="domain" description="Phospholipid/glycerol acyltransferase" evidence="9">
    <location>
        <begin position="75"/>
        <end position="187"/>
    </location>
</feature>
<dbReference type="AlphaFoldDB" id="A0A399D4P5"/>
<dbReference type="PANTHER" id="PTHR23063">
    <property type="entry name" value="PHOSPHOLIPID ACYLTRANSFERASE"/>
    <property type="match status" value="1"/>
</dbReference>
<proteinExistence type="predicted"/>
<evidence type="ECO:0000256" key="3">
    <source>
        <dbReference type="ARBA" id="ARBA00022692"/>
    </source>
</evidence>
<name>A0A399D4P5_9BACT</name>
<evidence type="ECO:0000256" key="2">
    <source>
        <dbReference type="ARBA" id="ARBA00022679"/>
    </source>
</evidence>
<keyword evidence="3 8" id="KW-0812">Transmembrane</keyword>
<dbReference type="GO" id="GO:0006629">
    <property type="term" value="P:lipid metabolic process"/>
    <property type="evidence" value="ECO:0007669"/>
    <property type="project" value="UniProtKB-KW"/>
</dbReference>
<dbReference type="RefSeq" id="WP_119348503.1">
    <property type="nucleotide sequence ID" value="NZ_QWET01000002.1"/>
</dbReference>
<evidence type="ECO:0000313" key="11">
    <source>
        <dbReference type="Proteomes" id="UP000266441"/>
    </source>
</evidence>
<evidence type="ECO:0000256" key="6">
    <source>
        <dbReference type="ARBA" id="ARBA00023136"/>
    </source>
</evidence>
<dbReference type="CDD" id="cd07989">
    <property type="entry name" value="LPLAT_AGPAT-like"/>
    <property type="match status" value="1"/>
</dbReference>
<organism evidence="10 11">
    <name type="scientific">Mariniphaga sediminis</name>
    <dbReference type="NCBI Taxonomy" id="1628158"/>
    <lineage>
        <taxon>Bacteria</taxon>
        <taxon>Pseudomonadati</taxon>
        <taxon>Bacteroidota</taxon>
        <taxon>Bacteroidia</taxon>
        <taxon>Marinilabiliales</taxon>
        <taxon>Prolixibacteraceae</taxon>
        <taxon>Mariniphaga</taxon>
    </lineage>
</organism>
<dbReference type="GO" id="GO:0016020">
    <property type="term" value="C:membrane"/>
    <property type="evidence" value="ECO:0007669"/>
    <property type="project" value="UniProtKB-SubCell"/>
</dbReference>
<dbReference type="GO" id="GO:0016746">
    <property type="term" value="F:acyltransferase activity"/>
    <property type="evidence" value="ECO:0007669"/>
    <property type="project" value="UniProtKB-KW"/>
</dbReference>
<keyword evidence="5" id="KW-0443">Lipid metabolism</keyword>